<dbReference type="PANTHER" id="PTHR23253:SF9">
    <property type="entry name" value="EUKARYOTIC TRANSLATION INITIATION FACTOR 4 GAMMA 2"/>
    <property type="match status" value="1"/>
</dbReference>
<feature type="compositionally biased region" description="Basic and acidic residues" evidence="4">
    <location>
        <begin position="416"/>
        <end position="437"/>
    </location>
</feature>
<feature type="compositionally biased region" description="Polar residues" evidence="4">
    <location>
        <begin position="887"/>
        <end position="925"/>
    </location>
</feature>
<feature type="compositionally biased region" description="Polar residues" evidence="4">
    <location>
        <begin position="1"/>
        <end position="16"/>
    </location>
</feature>
<evidence type="ECO:0000259" key="5">
    <source>
        <dbReference type="SMART" id="SM00543"/>
    </source>
</evidence>
<keyword evidence="2 6" id="KW-0396">Initiation factor</keyword>
<keyword evidence="3" id="KW-0648">Protein biosynthesis</keyword>
<dbReference type="AlphaFoldDB" id="A0A9D5DLF6"/>
<dbReference type="EMBL" id="JAPCXC010000004">
    <property type="protein sequence ID" value="KAJ1613170.1"/>
    <property type="molecule type" value="Genomic_DNA"/>
</dbReference>
<feature type="region of interest" description="Disordered" evidence="4">
    <location>
        <begin position="576"/>
        <end position="611"/>
    </location>
</feature>
<evidence type="ECO:0000256" key="2">
    <source>
        <dbReference type="ARBA" id="ARBA00022540"/>
    </source>
</evidence>
<feature type="domain" description="MIF4G" evidence="5">
    <location>
        <begin position="648"/>
        <end position="860"/>
    </location>
</feature>
<feature type="region of interest" description="Disordered" evidence="4">
    <location>
        <begin position="1"/>
        <end position="24"/>
    </location>
</feature>
<evidence type="ECO:0000256" key="1">
    <source>
        <dbReference type="ARBA" id="ARBA00005775"/>
    </source>
</evidence>
<reference evidence="6" key="1">
    <citation type="submission" date="2022-10" db="EMBL/GenBank/DDBJ databases">
        <title>Adaptive evolution leads to modifications in subtelomeric GC content in a zoonotic Cryptosporidium species.</title>
        <authorList>
            <person name="Li J."/>
            <person name="Feng Y."/>
            <person name="Xiao L."/>
        </authorList>
    </citation>
    <scope>NUCLEOTIDE SEQUENCE</scope>
    <source>
        <strain evidence="6">33844</strain>
    </source>
</reference>
<dbReference type="Pfam" id="PF07145">
    <property type="entry name" value="PAM2"/>
    <property type="match status" value="1"/>
</dbReference>
<gene>
    <name evidence="6" type="ORF">OJ253_243</name>
</gene>
<comment type="similarity">
    <text evidence="1">Belongs to the eukaryotic initiation factor 4G family.</text>
</comment>
<dbReference type="GO" id="GO:0016281">
    <property type="term" value="C:eukaryotic translation initiation factor 4F complex"/>
    <property type="evidence" value="ECO:0007669"/>
    <property type="project" value="TreeGrafter"/>
</dbReference>
<feature type="compositionally biased region" description="Basic and acidic residues" evidence="4">
    <location>
        <begin position="134"/>
        <end position="145"/>
    </location>
</feature>
<dbReference type="Pfam" id="PF02854">
    <property type="entry name" value="MIF4G"/>
    <property type="match status" value="1"/>
</dbReference>
<dbReference type="GO" id="GO:0003743">
    <property type="term" value="F:translation initiation factor activity"/>
    <property type="evidence" value="ECO:0007669"/>
    <property type="project" value="UniProtKB-KW"/>
</dbReference>
<proteinExistence type="inferred from homology"/>
<feature type="region of interest" description="Disordered" evidence="4">
    <location>
        <begin position="399"/>
        <end position="437"/>
    </location>
</feature>
<feature type="region of interest" description="Disordered" evidence="4">
    <location>
        <begin position="882"/>
        <end position="953"/>
    </location>
</feature>
<feature type="compositionally biased region" description="Polar residues" evidence="4">
    <location>
        <begin position="89"/>
        <end position="99"/>
    </location>
</feature>
<accession>A0A9D5DLF6</accession>
<dbReference type="PANTHER" id="PTHR23253">
    <property type="entry name" value="EUKARYOTIC TRANSLATION INITIATION FACTOR 4 GAMMA"/>
    <property type="match status" value="1"/>
</dbReference>
<feature type="compositionally biased region" description="Polar residues" evidence="4">
    <location>
        <begin position="146"/>
        <end position="155"/>
    </location>
</feature>
<sequence>MTLNDNTGNNSASPLQENAGCHSSEFKSQLRADAQEFKPTLGISSTSNIPKSSIYYHGVTPNYSHMIEYDRYRTNNTYHNKSHSKKQNNEPLKSSTHLNPNAQEFIPRSWVNQKEPVVNHLEPQKNRRNCVDNYTRRSDKSDSQIHGHSASITLEQNKHNSSESMKSLGDAKSPSNNADKSFIKTENLRSNWSKPNRNTESPVNLSPHRIYKSASNPASPIKHSNDASNQSIQFTFKDKLLARVGTPNSSTNDASLVATNHQCANISIENKQNLEIANSDSLKTAEITTTKETVHLDNAERYIQNDLLDEKNQHSNKDIAINTFANDMSNKMKQIDSGHVSWAQRLKNSTSVLQNRKINETCSFNIDSNFLSDGRLHVEKTFERQDLETLNPISASFSKLESHPESELDANNTTKASERSRERYSSPESSKEESLKSGDLFERQLQTKYLRIQECVDIQNPNINNSILTGDADHVDQNKVVSDYECPKEEDTTSRNISLFESTSFPIFILLSLRSISTKFKYIDFSFSPPELCKRNLNSKEIERDNVSRIRSAWPTSLNHTNGNKHFHRDINSYAPNTRRDRFQGHNTNQAAQGNRRVNENVNKEGQNPTLDWSRDERKMFRLESSAESWVVKQKEQKVRGTQFETQLRQYRAILNKLTIEKFDKLYEQILSVGINNEEEMIGLLKLVFDKATTQHHFIPMYVELCDKLRDHLKDVTTIEIRRILVDLCQELFVENLSEMVLPEHIQNNEEDSFEWQLKYKNKMKGNMIFMASLVRKKVIASTVVLMCMEELLQFHLPHHLEALCVFLHHVGPFLDSDRWKHYDDFNTLFLQFEEFSNNIDIPIRIRFLINDVIDSRRNNWKSKNTKEGPMMLDDLKSKINAERGESGNTPNKSSSSQYKHQSGISSRTTDRINTTDSGTRSPESAPNPWQKRGVSSSSNESPINSNISNTSEKYQTTNCLSYGEPGYINEDLEEMDDDEFLDEDNEHLIPEHIKESICGLMDSYVASYDLDEFFGHINDLEIPPEYFDGVYKSIFVRIAEYKIRQRSELFKALILYSLKNKEYMNGESAKAGIQMALQPCILDDILIDVPQFKEIVLAEFIADAVSKYDSSGQVFDSDFISQANLLLS</sequence>
<dbReference type="SMART" id="SM00543">
    <property type="entry name" value="MIF4G"/>
    <property type="match status" value="1"/>
</dbReference>
<dbReference type="GO" id="GO:0003729">
    <property type="term" value="F:mRNA binding"/>
    <property type="evidence" value="ECO:0007669"/>
    <property type="project" value="TreeGrafter"/>
</dbReference>
<dbReference type="Gene3D" id="1.25.40.180">
    <property type="match status" value="2"/>
</dbReference>
<feature type="region of interest" description="Disordered" evidence="4">
    <location>
        <begin position="77"/>
        <end position="99"/>
    </location>
</feature>
<protein>
    <submittedName>
        <fullName evidence="6">Eukaryotic translation initiation factor 4 gamma and Nic domain-containing protein</fullName>
    </submittedName>
</protein>
<feature type="compositionally biased region" description="Low complexity" evidence="4">
    <location>
        <begin position="936"/>
        <end position="953"/>
    </location>
</feature>
<organism evidence="6">
    <name type="scientific">Cryptosporidium canis</name>
    <dbReference type="NCBI Taxonomy" id="195482"/>
    <lineage>
        <taxon>Eukaryota</taxon>
        <taxon>Sar</taxon>
        <taxon>Alveolata</taxon>
        <taxon>Apicomplexa</taxon>
        <taxon>Conoidasida</taxon>
        <taxon>Coccidia</taxon>
        <taxon>Eucoccidiorida</taxon>
        <taxon>Eimeriorina</taxon>
        <taxon>Cryptosporidiidae</taxon>
        <taxon>Cryptosporidium</taxon>
    </lineage>
</organism>
<evidence type="ECO:0000256" key="3">
    <source>
        <dbReference type="ARBA" id="ARBA00022917"/>
    </source>
</evidence>
<comment type="caution">
    <text evidence="6">The sequence shown here is derived from an EMBL/GenBank/DDBJ whole genome shotgun (WGS) entry which is preliminary data.</text>
</comment>
<dbReference type="SUPFAM" id="SSF48371">
    <property type="entry name" value="ARM repeat"/>
    <property type="match status" value="2"/>
</dbReference>
<feature type="compositionally biased region" description="Polar residues" evidence="4">
    <location>
        <begin position="188"/>
        <end position="204"/>
    </location>
</feature>
<evidence type="ECO:0000313" key="6">
    <source>
        <dbReference type="EMBL" id="KAJ1613170.1"/>
    </source>
</evidence>
<dbReference type="InterPro" id="IPR003890">
    <property type="entry name" value="MIF4G-like_typ-3"/>
</dbReference>
<dbReference type="InterPro" id="IPR016024">
    <property type="entry name" value="ARM-type_fold"/>
</dbReference>
<dbReference type="Proteomes" id="UP001067231">
    <property type="component" value="Unassembled WGS sequence"/>
</dbReference>
<feature type="region of interest" description="Disordered" evidence="4">
    <location>
        <begin position="120"/>
        <end position="226"/>
    </location>
</feature>
<name>A0A9D5DLF6_9CRYT</name>
<dbReference type="OrthoDB" id="514777at2759"/>
<dbReference type="InterPro" id="IPR009818">
    <property type="entry name" value="PAM2_motif"/>
</dbReference>
<evidence type="ECO:0000256" key="4">
    <source>
        <dbReference type="SAM" id="MobiDB-lite"/>
    </source>
</evidence>